<keyword evidence="1" id="KW-0812">Transmembrane</keyword>
<evidence type="ECO:0000313" key="3">
    <source>
        <dbReference type="Proteomes" id="UP001175271"/>
    </source>
</evidence>
<keyword evidence="3" id="KW-1185">Reference proteome</keyword>
<dbReference type="EMBL" id="JAUCMV010000001">
    <property type="protein sequence ID" value="KAK0428715.1"/>
    <property type="molecule type" value="Genomic_DNA"/>
</dbReference>
<proteinExistence type="predicted"/>
<accession>A0AA39IRV4</accession>
<evidence type="ECO:0000256" key="1">
    <source>
        <dbReference type="SAM" id="Phobius"/>
    </source>
</evidence>
<feature type="transmembrane region" description="Helical" evidence="1">
    <location>
        <begin position="20"/>
        <end position="42"/>
    </location>
</feature>
<reference evidence="2" key="1">
    <citation type="submission" date="2023-06" db="EMBL/GenBank/DDBJ databases">
        <title>Genomic analysis of the entomopathogenic nematode Steinernema hermaphroditum.</title>
        <authorList>
            <person name="Schwarz E.M."/>
            <person name="Heppert J.K."/>
            <person name="Baniya A."/>
            <person name="Schwartz H.T."/>
            <person name="Tan C.-H."/>
            <person name="Antoshechkin I."/>
            <person name="Sternberg P.W."/>
            <person name="Goodrich-Blair H."/>
            <person name="Dillman A.R."/>
        </authorList>
    </citation>
    <scope>NUCLEOTIDE SEQUENCE</scope>
    <source>
        <strain evidence="2">PS9179</strain>
        <tissue evidence="2">Whole animal</tissue>
    </source>
</reference>
<sequence length="83" mass="9830">MLELFSFLHTPAGSMPNEYFLYVVFYGSALVLFILPGLVLTFKFIQDCRRHRQQELFYEQIHRDSRSISIVIEPAKKELFETL</sequence>
<dbReference type="Proteomes" id="UP001175271">
    <property type="component" value="Unassembled WGS sequence"/>
</dbReference>
<gene>
    <name evidence="2" type="ORF">QR680_010966</name>
</gene>
<evidence type="ECO:0000313" key="2">
    <source>
        <dbReference type="EMBL" id="KAK0428715.1"/>
    </source>
</evidence>
<keyword evidence="1" id="KW-0472">Membrane</keyword>
<dbReference type="AlphaFoldDB" id="A0AA39IRV4"/>
<keyword evidence="1" id="KW-1133">Transmembrane helix</keyword>
<name>A0AA39IRV4_9BILA</name>
<protein>
    <submittedName>
        <fullName evidence="2">Uncharacterized protein</fullName>
    </submittedName>
</protein>
<organism evidence="2 3">
    <name type="scientific">Steinernema hermaphroditum</name>
    <dbReference type="NCBI Taxonomy" id="289476"/>
    <lineage>
        <taxon>Eukaryota</taxon>
        <taxon>Metazoa</taxon>
        <taxon>Ecdysozoa</taxon>
        <taxon>Nematoda</taxon>
        <taxon>Chromadorea</taxon>
        <taxon>Rhabditida</taxon>
        <taxon>Tylenchina</taxon>
        <taxon>Panagrolaimomorpha</taxon>
        <taxon>Strongyloidoidea</taxon>
        <taxon>Steinernematidae</taxon>
        <taxon>Steinernema</taxon>
    </lineage>
</organism>
<comment type="caution">
    <text evidence="2">The sequence shown here is derived from an EMBL/GenBank/DDBJ whole genome shotgun (WGS) entry which is preliminary data.</text>
</comment>